<dbReference type="AlphaFoldDB" id="E1TDX4"/>
<sequence length="107" mass="11203">MLDRRPRDAAQDTGTRKAGAWVTIIVAAALAIAAQRFAADADESRELRALAGATNCPARYAALLDLAELARRDGTYRDVVMRGLGNNGGAGSAMGECPRLSLSGSVR</sequence>
<evidence type="ECO:0000256" key="1">
    <source>
        <dbReference type="SAM" id="Phobius"/>
    </source>
</evidence>
<accession>E1TDX4</accession>
<feature type="transmembrane region" description="Helical" evidence="1">
    <location>
        <begin position="20"/>
        <end position="39"/>
    </location>
</feature>
<protein>
    <submittedName>
        <fullName evidence="2">Uncharacterized protein</fullName>
    </submittedName>
</protein>
<dbReference type="HOGENOM" id="CLU_2205117_0_0_4"/>
<keyword evidence="1" id="KW-1133">Transmembrane helix</keyword>
<reference evidence="2" key="1">
    <citation type="submission" date="2010-09" db="EMBL/GenBank/DDBJ databases">
        <title>Complete sequence of chromosome2 of Burkholderia sp. CCGE1003.</title>
        <authorList>
            <consortium name="US DOE Joint Genome Institute"/>
            <person name="Lucas S."/>
            <person name="Copeland A."/>
            <person name="Lapidus A."/>
            <person name="Cheng J.-F."/>
            <person name="Bruce D."/>
            <person name="Goodwin L."/>
            <person name="Pitluck S."/>
            <person name="Daligault H."/>
            <person name="Davenport K."/>
            <person name="Detter J.C."/>
            <person name="Han C."/>
            <person name="Tapia R."/>
            <person name="Land M."/>
            <person name="Hauser L."/>
            <person name="Jeffries C."/>
            <person name="Kyrpides N."/>
            <person name="Ivanova N."/>
            <person name="Ovchinnikova G."/>
            <person name="Martinez-Romero E."/>
            <person name="Rogel M.A."/>
            <person name="Auchtung J."/>
            <person name="Tiedje J.M."/>
            <person name="Woyke T."/>
        </authorList>
    </citation>
    <scope>NUCLEOTIDE SEQUENCE</scope>
    <source>
        <strain evidence="2">CCGE1003</strain>
    </source>
</reference>
<proteinExistence type="predicted"/>
<name>E1TDX4_BURSG</name>
<dbReference type="KEGG" id="bgf:BC1003_4140"/>
<keyword evidence="1" id="KW-0472">Membrane</keyword>
<evidence type="ECO:0000313" key="2">
    <source>
        <dbReference type="EMBL" id="ADN60076.1"/>
    </source>
</evidence>
<gene>
    <name evidence="2" type="ordered locus">BC1003_4140</name>
</gene>
<dbReference type="EMBL" id="CP002218">
    <property type="protein sequence ID" value="ADN60076.1"/>
    <property type="molecule type" value="Genomic_DNA"/>
</dbReference>
<dbReference type="eggNOG" id="ENOG5032B7X">
    <property type="taxonomic scope" value="Bacteria"/>
</dbReference>
<keyword evidence="1" id="KW-0812">Transmembrane</keyword>
<organism evidence="2">
    <name type="scientific">Burkholderia sp. (strain CCGE1003)</name>
    <dbReference type="NCBI Taxonomy" id="640512"/>
    <lineage>
        <taxon>Bacteria</taxon>
        <taxon>Pseudomonadati</taxon>
        <taxon>Pseudomonadota</taxon>
        <taxon>Betaproteobacteria</taxon>
        <taxon>Burkholderiales</taxon>
        <taxon>Burkholderiaceae</taxon>
        <taxon>Burkholderia</taxon>
    </lineage>
</organism>